<keyword evidence="9" id="KW-0472">Membrane</keyword>
<dbReference type="GO" id="GO:0005509">
    <property type="term" value="F:calcium ion binding"/>
    <property type="evidence" value="ECO:0007669"/>
    <property type="project" value="UniProtKB-ARBA"/>
</dbReference>
<accession>A0A1G8J3M8</accession>
<dbReference type="InterPro" id="IPR005467">
    <property type="entry name" value="His_kinase_dom"/>
</dbReference>
<evidence type="ECO:0000256" key="1">
    <source>
        <dbReference type="ARBA" id="ARBA00000085"/>
    </source>
</evidence>
<dbReference type="InterPro" id="IPR003594">
    <property type="entry name" value="HATPase_dom"/>
</dbReference>
<dbReference type="SMART" id="SM00387">
    <property type="entry name" value="HATPase_c"/>
    <property type="match status" value="1"/>
</dbReference>
<protein>
    <recommendedName>
        <fullName evidence="10">Sensor-like histidine kinase SenX3</fullName>
        <ecNumber evidence="4">2.7.13.3</ecNumber>
    </recommendedName>
</protein>
<dbReference type="SUPFAM" id="SSF47384">
    <property type="entry name" value="Homodimeric domain of signal transducing histidine kinase"/>
    <property type="match status" value="1"/>
</dbReference>
<dbReference type="Gene3D" id="1.10.287.130">
    <property type="match status" value="1"/>
</dbReference>
<dbReference type="EC" id="2.7.13.3" evidence="4"/>
<organism evidence="12 13">
    <name type="scientific">Rhodococcus triatomae</name>
    <dbReference type="NCBI Taxonomy" id="300028"/>
    <lineage>
        <taxon>Bacteria</taxon>
        <taxon>Bacillati</taxon>
        <taxon>Actinomycetota</taxon>
        <taxon>Actinomycetes</taxon>
        <taxon>Mycobacteriales</taxon>
        <taxon>Nocardiaceae</taxon>
        <taxon>Rhodococcus</taxon>
    </lineage>
</organism>
<dbReference type="AlphaFoldDB" id="A0A1G8J3M8"/>
<evidence type="ECO:0000256" key="10">
    <source>
        <dbReference type="ARBA" id="ARBA00039401"/>
    </source>
</evidence>
<dbReference type="FunFam" id="3.30.565.10:FF:000006">
    <property type="entry name" value="Sensor histidine kinase WalK"/>
    <property type="match status" value="1"/>
</dbReference>
<evidence type="ECO:0000256" key="2">
    <source>
        <dbReference type="ARBA" id="ARBA00001968"/>
    </source>
</evidence>
<dbReference type="PANTHER" id="PTHR45453">
    <property type="entry name" value="PHOSPHATE REGULON SENSOR PROTEIN PHOR"/>
    <property type="match status" value="1"/>
</dbReference>
<dbReference type="InterPro" id="IPR004358">
    <property type="entry name" value="Sig_transdc_His_kin-like_C"/>
</dbReference>
<dbReference type="InterPro" id="IPR036097">
    <property type="entry name" value="HisK_dim/P_sf"/>
</dbReference>
<dbReference type="InterPro" id="IPR050351">
    <property type="entry name" value="BphY/WalK/GraS-like"/>
</dbReference>
<dbReference type="Pfam" id="PF00512">
    <property type="entry name" value="HisKA"/>
    <property type="match status" value="1"/>
</dbReference>
<comment type="subcellular location">
    <subcellularLocation>
        <location evidence="3">Cell membrane</location>
    </subcellularLocation>
</comment>
<dbReference type="GO" id="GO:0005886">
    <property type="term" value="C:plasma membrane"/>
    <property type="evidence" value="ECO:0007669"/>
    <property type="project" value="UniProtKB-SubCell"/>
</dbReference>
<comment type="catalytic activity">
    <reaction evidence="1">
        <text>ATP + protein L-histidine = ADP + protein N-phospho-L-histidine.</text>
        <dbReference type="EC" id="2.7.13.3"/>
    </reaction>
</comment>
<evidence type="ECO:0000256" key="7">
    <source>
        <dbReference type="ARBA" id="ARBA00022777"/>
    </source>
</evidence>
<dbReference type="SUPFAM" id="SSF55874">
    <property type="entry name" value="ATPase domain of HSP90 chaperone/DNA topoisomerase II/histidine kinase"/>
    <property type="match status" value="1"/>
</dbReference>
<keyword evidence="6" id="KW-0808">Transferase</keyword>
<dbReference type="InterPro" id="IPR003661">
    <property type="entry name" value="HisK_dim/P_dom"/>
</dbReference>
<dbReference type="GO" id="GO:0016036">
    <property type="term" value="P:cellular response to phosphate starvation"/>
    <property type="evidence" value="ECO:0007669"/>
    <property type="project" value="TreeGrafter"/>
</dbReference>
<evidence type="ECO:0000256" key="4">
    <source>
        <dbReference type="ARBA" id="ARBA00012438"/>
    </source>
</evidence>
<dbReference type="Proteomes" id="UP000183263">
    <property type="component" value="Unassembled WGS sequence"/>
</dbReference>
<dbReference type="GO" id="GO:0004721">
    <property type="term" value="F:phosphoprotein phosphatase activity"/>
    <property type="evidence" value="ECO:0007669"/>
    <property type="project" value="TreeGrafter"/>
</dbReference>
<dbReference type="OrthoDB" id="9813151at2"/>
<dbReference type="EMBL" id="FNDN01000006">
    <property type="protein sequence ID" value="SDI25888.1"/>
    <property type="molecule type" value="Genomic_DNA"/>
</dbReference>
<evidence type="ECO:0000256" key="9">
    <source>
        <dbReference type="ARBA" id="ARBA00023136"/>
    </source>
</evidence>
<dbReference type="RefSeq" id="WP_072738446.1">
    <property type="nucleotide sequence ID" value="NZ_CP048813.1"/>
</dbReference>
<evidence type="ECO:0000256" key="3">
    <source>
        <dbReference type="ARBA" id="ARBA00004236"/>
    </source>
</evidence>
<dbReference type="PRINTS" id="PR00344">
    <property type="entry name" value="BCTRLSENSOR"/>
</dbReference>
<keyword evidence="7 12" id="KW-0418">Kinase</keyword>
<dbReference type="GO" id="GO:0000155">
    <property type="term" value="F:phosphorelay sensor kinase activity"/>
    <property type="evidence" value="ECO:0007669"/>
    <property type="project" value="InterPro"/>
</dbReference>
<feature type="domain" description="Histidine kinase" evidence="11">
    <location>
        <begin position="160"/>
        <end position="376"/>
    </location>
</feature>
<evidence type="ECO:0000256" key="8">
    <source>
        <dbReference type="ARBA" id="ARBA00023012"/>
    </source>
</evidence>
<keyword evidence="5" id="KW-0597">Phosphoprotein</keyword>
<keyword evidence="13" id="KW-1185">Reference proteome</keyword>
<evidence type="ECO:0000256" key="6">
    <source>
        <dbReference type="ARBA" id="ARBA00022679"/>
    </source>
</evidence>
<dbReference type="InterPro" id="IPR036890">
    <property type="entry name" value="HATPase_C_sf"/>
</dbReference>
<dbReference type="Pfam" id="PF02518">
    <property type="entry name" value="HATPase_c"/>
    <property type="match status" value="1"/>
</dbReference>
<evidence type="ECO:0000313" key="12">
    <source>
        <dbReference type="EMBL" id="SDI25888.1"/>
    </source>
</evidence>
<reference evidence="12 13" key="1">
    <citation type="submission" date="2016-10" db="EMBL/GenBank/DDBJ databases">
        <authorList>
            <person name="de Groot N.N."/>
        </authorList>
    </citation>
    <scope>NUCLEOTIDE SEQUENCE [LARGE SCALE GENOMIC DNA]</scope>
    <source>
        <strain evidence="12 13">DSM 44892</strain>
    </source>
</reference>
<evidence type="ECO:0000256" key="5">
    <source>
        <dbReference type="ARBA" id="ARBA00022553"/>
    </source>
</evidence>
<name>A0A1G8J3M8_9NOCA</name>
<proteinExistence type="predicted"/>
<dbReference type="PROSITE" id="PS50109">
    <property type="entry name" value="HIS_KIN"/>
    <property type="match status" value="1"/>
</dbReference>
<dbReference type="Gene3D" id="3.30.565.10">
    <property type="entry name" value="Histidine kinase-like ATPase, C-terminal domain"/>
    <property type="match status" value="1"/>
</dbReference>
<gene>
    <name evidence="12" type="ORF">SAMN05444695_10658</name>
</gene>
<sequence>MSVVQAVLIAVVVGFAGYLIGAVVVPKLATRHDQRVKEESGLTMSQVLDLIVLASESGIAVVDRFHDVVLFNPRAEELGLVRHRLVDDRAWVAAQRVFATGETVEVDLSSPHPRRRDDRIAVRGTARLLTKEDHTFVVVFADDDSEQVRMEATRRDFVANVSHELKTPVGAMGLLAEALLESADDPESVRHFGERLLSESVRLGKMVTELIALSRLQGAEKLPDLEEVDVDTVVGEALQRSKISAEAADITVTTDAASGYRVLGDRTLLVTALTNLVQNAIAYSPKASPVSISRSRRGGNIAISVTDRGDGIAKADQERVFERFFRVDKARARATGGTGLGLAIVKHVAANHHGSIELWSRPGTGSTFTLQIPEYTDPTYPDEVGS</sequence>
<dbReference type="PANTHER" id="PTHR45453:SF1">
    <property type="entry name" value="PHOSPHATE REGULON SENSOR PROTEIN PHOR"/>
    <property type="match status" value="1"/>
</dbReference>
<evidence type="ECO:0000313" key="13">
    <source>
        <dbReference type="Proteomes" id="UP000183263"/>
    </source>
</evidence>
<dbReference type="FunFam" id="1.10.287.130:FF:000001">
    <property type="entry name" value="Two-component sensor histidine kinase"/>
    <property type="match status" value="1"/>
</dbReference>
<keyword evidence="8" id="KW-0902">Two-component regulatory system</keyword>
<comment type="cofactor">
    <cofactor evidence="2">
        <name>a divalent metal cation</name>
        <dbReference type="ChEBI" id="CHEBI:60240"/>
    </cofactor>
</comment>
<dbReference type="CDD" id="cd00082">
    <property type="entry name" value="HisKA"/>
    <property type="match status" value="1"/>
</dbReference>
<dbReference type="SMART" id="SM00388">
    <property type="entry name" value="HisKA"/>
    <property type="match status" value="1"/>
</dbReference>
<evidence type="ECO:0000259" key="11">
    <source>
        <dbReference type="PROSITE" id="PS50109"/>
    </source>
</evidence>